<dbReference type="SUPFAM" id="SSF48264">
    <property type="entry name" value="Cytochrome P450"/>
    <property type="match status" value="1"/>
</dbReference>
<dbReference type="PANTHER" id="PTHR24296">
    <property type="entry name" value="CYTOCHROME P450"/>
    <property type="match status" value="1"/>
</dbReference>
<dbReference type="PRINTS" id="PR00463">
    <property type="entry name" value="EP450I"/>
</dbReference>
<evidence type="ECO:0008006" key="13">
    <source>
        <dbReference type="Google" id="ProtNLM"/>
    </source>
</evidence>
<protein>
    <recommendedName>
        <fullName evidence="13">Cytochrome P450</fullName>
    </recommendedName>
</protein>
<evidence type="ECO:0000256" key="2">
    <source>
        <dbReference type="ARBA" id="ARBA00010617"/>
    </source>
</evidence>
<dbReference type="GO" id="GO:0005506">
    <property type="term" value="F:iron ion binding"/>
    <property type="evidence" value="ECO:0007669"/>
    <property type="project" value="InterPro"/>
</dbReference>
<dbReference type="GO" id="GO:0020037">
    <property type="term" value="F:heme binding"/>
    <property type="evidence" value="ECO:0007669"/>
    <property type="project" value="InterPro"/>
</dbReference>
<keyword evidence="6 8" id="KW-0408">Iron</keyword>
<comment type="caution">
    <text evidence="11">The sequence shown here is derived from an EMBL/GenBank/DDBJ whole genome shotgun (WGS) entry which is preliminary data.</text>
</comment>
<evidence type="ECO:0000256" key="9">
    <source>
        <dbReference type="RuleBase" id="RU000461"/>
    </source>
</evidence>
<sequence length="509" mass="58804">MDSISLREAFIAILCFLIFRYLIFKKPHDRFLINWPVLGMLPGFLVVLHRIYDFSVEVLENTDLTFPFKGPWFTGMDMLVTVDPANIHYILSSNFSNYNKGADFKEVFDVFGEMIFNSDGELWKNQRKAAQYMLNHQGFQKLSVSATRSKLKDGLVPLFNHFSEEETVVDLQDVFQRFTFDTTFFLVTGFDPKSLSTEVPEVEYSQALDDLGEGIFYRHVIPKFLWKLQNRIGFGKEKRMTEADATFDRVSAKYISAKRKEVSSQGLDHHSNVESEDLLTSHIKLDTTKYELLNPSDDKFLRDTILAFNLAGRDTMASALSWFFWLLSENPQVVTKIRQEIIDKNLPRTQINGQEKNLDKLVYLHSALYESMRLYPPVPFQRKSPIKPDLLPSGHKVDAKSNIMLFLYALGRMRAVWGEDALDFKPERWISQTGWLRHEPSFKFLSFNAGPRTCPGKQLAMTLMKTVVVEILQNYDIKVIKGQKIEPDPGLILYMKYGLRVTITKRCSA</sequence>
<dbReference type="InterPro" id="IPR036396">
    <property type="entry name" value="Cyt_P450_sf"/>
</dbReference>
<dbReference type="GO" id="GO:0004497">
    <property type="term" value="F:monooxygenase activity"/>
    <property type="evidence" value="ECO:0007669"/>
    <property type="project" value="UniProtKB-KW"/>
</dbReference>
<evidence type="ECO:0000313" key="11">
    <source>
        <dbReference type="EMBL" id="VVB09730.1"/>
    </source>
</evidence>
<evidence type="ECO:0000256" key="3">
    <source>
        <dbReference type="ARBA" id="ARBA00022617"/>
    </source>
</evidence>
<keyword evidence="4 8" id="KW-0479">Metal-binding</keyword>
<accession>A0A565C817</accession>
<keyword evidence="3 8" id="KW-0349">Heme</keyword>
<feature type="transmembrane region" description="Helical" evidence="10">
    <location>
        <begin position="6"/>
        <end position="24"/>
    </location>
</feature>
<comment type="cofactor">
    <cofactor evidence="1 8">
        <name>heme</name>
        <dbReference type="ChEBI" id="CHEBI:30413"/>
    </cofactor>
</comment>
<dbReference type="CDD" id="cd11064">
    <property type="entry name" value="CYP86A"/>
    <property type="match status" value="1"/>
</dbReference>
<dbReference type="Proteomes" id="UP000489600">
    <property type="component" value="Unassembled WGS sequence"/>
</dbReference>
<evidence type="ECO:0000256" key="1">
    <source>
        <dbReference type="ARBA" id="ARBA00001971"/>
    </source>
</evidence>
<evidence type="ECO:0000256" key="5">
    <source>
        <dbReference type="ARBA" id="ARBA00023002"/>
    </source>
</evidence>
<evidence type="ECO:0000256" key="4">
    <source>
        <dbReference type="ARBA" id="ARBA00022723"/>
    </source>
</evidence>
<evidence type="ECO:0000256" key="10">
    <source>
        <dbReference type="SAM" id="Phobius"/>
    </source>
</evidence>
<keyword evidence="7 9" id="KW-0503">Monooxygenase</keyword>
<keyword evidence="10" id="KW-1133">Transmembrane helix</keyword>
<dbReference type="EMBL" id="CABITT030000007">
    <property type="protein sequence ID" value="VVB09730.1"/>
    <property type="molecule type" value="Genomic_DNA"/>
</dbReference>
<dbReference type="GO" id="GO:0006629">
    <property type="term" value="P:lipid metabolic process"/>
    <property type="evidence" value="ECO:0007669"/>
    <property type="project" value="UniProtKB-ARBA"/>
</dbReference>
<feature type="transmembrane region" description="Helical" evidence="10">
    <location>
        <begin position="31"/>
        <end position="52"/>
    </location>
</feature>
<evidence type="ECO:0000256" key="6">
    <source>
        <dbReference type="ARBA" id="ARBA00023004"/>
    </source>
</evidence>
<keyword evidence="12" id="KW-1185">Reference proteome</keyword>
<keyword evidence="10" id="KW-0472">Membrane</keyword>
<dbReference type="OrthoDB" id="1470350at2759"/>
<dbReference type="InterPro" id="IPR002401">
    <property type="entry name" value="Cyt_P450_E_grp-I"/>
</dbReference>
<gene>
    <name evidence="11" type="ORF">ANE_LOCUS20174</name>
</gene>
<dbReference type="GO" id="GO:0016705">
    <property type="term" value="F:oxidoreductase activity, acting on paired donors, with incorporation or reduction of molecular oxygen"/>
    <property type="evidence" value="ECO:0007669"/>
    <property type="project" value="InterPro"/>
</dbReference>
<dbReference type="PROSITE" id="PS00086">
    <property type="entry name" value="CYTOCHROME_P450"/>
    <property type="match status" value="1"/>
</dbReference>
<dbReference type="Pfam" id="PF00067">
    <property type="entry name" value="p450"/>
    <property type="match status" value="1"/>
</dbReference>
<organism evidence="11 12">
    <name type="scientific">Arabis nemorensis</name>
    <dbReference type="NCBI Taxonomy" id="586526"/>
    <lineage>
        <taxon>Eukaryota</taxon>
        <taxon>Viridiplantae</taxon>
        <taxon>Streptophyta</taxon>
        <taxon>Embryophyta</taxon>
        <taxon>Tracheophyta</taxon>
        <taxon>Spermatophyta</taxon>
        <taxon>Magnoliopsida</taxon>
        <taxon>eudicotyledons</taxon>
        <taxon>Gunneridae</taxon>
        <taxon>Pentapetalae</taxon>
        <taxon>rosids</taxon>
        <taxon>malvids</taxon>
        <taxon>Brassicales</taxon>
        <taxon>Brassicaceae</taxon>
        <taxon>Arabideae</taxon>
        <taxon>Arabis</taxon>
    </lineage>
</organism>
<keyword evidence="10" id="KW-0812">Transmembrane</keyword>
<dbReference type="AlphaFoldDB" id="A0A565C817"/>
<evidence type="ECO:0000313" key="12">
    <source>
        <dbReference type="Proteomes" id="UP000489600"/>
    </source>
</evidence>
<keyword evidence="5 9" id="KW-0560">Oxidoreductase</keyword>
<dbReference type="Gene3D" id="1.10.630.10">
    <property type="entry name" value="Cytochrome P450"/>
    <property type="match status" value="1"/>
</dbReference>
<dbReference type="PRINTS" id="PR00385">
    <property type="entry name" value="P450"/>
</dbReference>
<name>A0A565C817_9BRAS</name>
<feature type="binding site" description="axial binding residue" evidence="8">
    <location>
        <position position="454"/>
    </location>
    <ligand>
        <name>heme</name>
        <dbReference type="ChEBI" id="CHEBI:30413"/>
    </ligand>
    <ligandPart>
        <name>Fe</name>
        <dbReference type="ChEBI" id="CHEBI:18248"/>
    </ligandPart>
</feature>
<dbReference type="InterPro" id="IPR017972">
    <property type="entry name" value="Cyt_P450_CS"/>
</dbReference>
<evidence type="ECO:0000256" key="8">
    <source>
        <dbReference type="PIRSR" id="PIRSR602401-1"/>
    </source>
</evidence>
<comment type="similarity">
    <text evidence="2 9">Belongs to the cytochrome P450 family.</text>
</comment>
<dbReference type="InterPro" id="IPR001128">
    <property type="entry name" value="Cyt_P450"/>
</dbReference>
<evidence type="ECO:0000256" key="7">
    <source>
        <dbReference type="ARBA" id="ARBA00023033"/>
    </source>
</evidence>
<reference evidence="11" key="1">
    <citation type="submission" date="2019-07" db="EMBL/GenBank/DDBJ databases">
        <authorList>
            <person name="Dittberner H."/>
        </authorList>
    </citation>
    <scope>NUCLEOTIDE SEQUENCE [LARGE SCALE GENOMIC DNA]</scope>
</reference>
<proteinExistence type="inferred from homology"/>